<accession>A0ACD1H7X9</accession>
<protein>
    <submittedName>
        <fullName evidence="1">Pkinase-domain-containing protein</fullName>
    </submittedName>
</protein>
<proteinExistence type="predicted"/>
<dbReference type="EMBL" id="KZ824959">
    <property type="protein sequence ID" value="RAH69617.1"/>
    <property type="molecule type" value="Genomic_DNA"/>
</dbReference>
<dbReference type="Proteomes" id="UP000249661">
    <property type="component" value="Unassembled WGS sequence"/>
</dbReference>
<evidence type="ECO:0000313" key="1">
    <source>
        <dbReference type="EMBL" id="RAH69617.1"/>
    </source>
</evidence>
<gene>
    <name evidence="1" type="ORF">BO66DRAFT_411894</name>
</gene>
<name>A0ACD1H7X9_9EURO</name>
<reference evidence="1" key="1">
    <citation type="submission" date="2018-02" db="EMBL/GenBank/DDBJ databases">
        <title>The genomes of Aspergillus section Nigri reveals drivers in fungal speciation.</title>
        <authorList>
            <consortium name="DOE Joint Genome Institute"/>
            <person name="Vesth T.C."/>
            <person name="Nybo J."/>
            <person name="Theobald S."/>
            <person name="Brandl J."/>
            <person name="Frisvad J.C."/>
            <person name="Nielsen K.F."/>
            <person name="Lyhne E.K."/>
            <person name="Kogle M.E."/>
            <person name="Kuo A."/>
            <person name="Riley R."/>
            <person name="Clum A."/>
            <person name="Nolan M."/>
            <person name="Lipzen A."/>
            <person name="Salamov A."/>
            <person name="Henrissat B."/>
            <person name="Wiebenga A."/>
            <person name="De vries R.P."/>
            <person name="Grigoriev I.V."/>
            <person name="Mortensen U.H."/>
            <person name="Andersen M.R."/>
            <person name="Baker S.E."/>
        </authorList>
    </citation>
    <scope>NUCLEOTIDE SEQUENCE</scope>
    <source>
        <strain evidence="1">CBS 121060</strain>
    </source>
</reference>
<organism evidence="1 2">
    <name type="scientific">Aspergillus aculeatinus CBS 121060</name>
    <dbReference type="NCBI Taxonomy" id="1448322"/>
    <lineage>
        <taxon>Eukaryota</taxon>
        <taxon>Fungi</taxon>
        <taxon>Dikarya</taxon>
        <taxon>Ascomycota</taxon>
        <taxon>Pezizomycotina</taxon>
        <taxon>Eurotiomycetes</taxon>
        <taxon>Eurotiomycetidae</taxon>
        <taxon>Eurotiales</taxon>
        <taxon>Aspergillaceae</taxon>
        <taxon>Aspergillus</taxon>
        <taxon>Aspergillus subgen. Circumdati</taxon>
    </lineage>
</organism>
<sequence>MAPGPNMASGDVNPSLNPQSGQVRFSTVTEEIEPTDPSSSVKSPGAESIKDTQHEEELRSLAASLQRSQLQENRLRQFSYDPISLPSSRVASRESSDRSAREVNGSGFPSPRGSPPVSAMQSPPLTPAATHSRESKSIDTSSTSNTTDRAGNAAQSTHMTPATSPPASAAAQHKAPQSAPSSRPSSTDQLSKQNQVAQTSSHPNHGARHRAQFFIGPTDGSQEESPPATPRGDPESYTPPGAITPVGEPNDPYARSKRPPQPKNLAQLDQRFIFGSRDSKRRTTTSAFSRPLSPRSSSATDLRSSEKRSGFFNSKREPRQPDAEGKTHGHMSELKRFFKRTHNKHKRGDSPSSIPFKKSSRTSGKGGPFHAAADSVPFADDHGLNSKYGKLGKVLGSGAGGSVRLLKRNSDGVTFAVKQFRDRHSWETMKEYSKKVTAEFCIGSTLHHGNIIETLDIIQEGNHWYEVMEYAPFDLFAIVMTGKMVKEEIACSFKQILSGVAYLHGMGLAHRDLKLDNVVVNEHGIMKLIDFGSAVVFRYPFENDIVLSSGIVGSDPYLAPEVYDEKKYDPRPTDIWSLAIIFCCMTLRRFPWKQPRVSDNSYRLFVSTPTPGTPVPEVDPKRHRAVKSSPDLITAAQEGKPAQPSINTDVAGQSSQANGQQAQQPAAAGEENQPPKSPQDKPLVTKAPTDSKNANATTHKPSRTTSKEAPPLPANAQAAAQRQEVIKGPWRLLRLLPRESRYIVGRMLKVSVKERATLDDVLTDEWVRNIKACRQELTGEVIHAPGHTHVLEPPSASSGAIAGLTVDCSLYPLDTIKTRLQKARTATPASTAAAAAPAVSLRQTIRGIYAGLPSVLFGSAPSAASFFIVYDGVKRLLLEPPTATTNSSAAAPSPSRTHILLTHSLASSMGEIAACAVRVPTEVIKQRAQAGLFGGSSAAALKDILALRHAPGAGYGSVVRELYRGAGITIAREIPFTVLQFTMWESMKDGYAKRKGLEMVPASTSAMFGSVAGAIAAGLTTPLDVVKTRVMLARRSSGEGKVRVREVVQEIAREGGGAAFWRGIGPRVAWIGIGGAVFLGSYQWAWNGLEGGRKQRVLREGDAFLQYKVGAIYPPDYAATLLPLISSGLAKPRFVISSLIPTNHHPRSIVLPLPDAPGGHRLGVNGLAVDPDQSILYSAGRDGVVCSWDLNFSLTDSSNPGKTTFRNQVQAHSHWINDIVLTKDNSALVSASSDTTVRLWRPHSESTEVPAPIGKHADYVKALATPGNHSSWVASGGLDHKLYLWDLNGGGEVLGIDASGDDRTAKGSVYALGAVSSVLASGGPENVVRVWDPKSGKLITKFVGHTDNIRDILINRDGDTIMTASSDQTIKIWSLTAGRCMHTLTMHNDSVWSLYSNHPQLSVFYSSDRSGLVAKTDTRNSPDIEQGTCVAALQEHEGVVNVVAAGDYIWTATPKSSIHRWRDVDTTAEIEPPVRDRNVQTQAPTSAPSDGRPKKIPYESVLLLSPTSTFPNARPLDDETPRSGPASPRLLSGPDLDDELGLTLPIQALPEETIEGQHGLIKYSMLNDRKRTLTQDSAGEVVLWDLLKCKPIQSFGKRHMDDVASEINTTESIAHWCTIDIRTGRLSVILEPGRCFDAEVYADESDLADQSQFREDQRINLGKWILRWLFAPLVQEHVQRDAQFRAAMVAKAEELARLTSTGASAPVDIPSADPSRRALGLQSPLDPFTATFRSGYDSIGSPTTPGGFGIGYAGSPATMGSPMWTSSYINNASHLGTSPGDSTSEYLMSQSQQNADMTRASFSDRSSDYFSSSRNQGMGSLDTDKVPTTPGEPTPTALPQSPVEPDKEERKRGASLFGKKFRMDFPKKLGRTSSEVKPQVPEEKVEESDKSSIKEEKVFETNLGGFIERTRHEYEEFMSANPGRELTSAFTPSPDNETPVLDIPPRTVVFIQEESGDTAVASDLYRGTVGRISEEIEKLEKSIPLWLAELLLKNQVPVKEPVKIAFTLKPYDDLLPPVAKPEPPGSPNANNNRLNANRMLRAKKILAYVAERIDPPNPHEPEANPMKAEEYLELYCQRMPIPPNMTLATIRAHIWRSSGDMVLYYKANGKKEIRMPAPEEEKETGTGFGTALALNGEAGSAPPASIRSHAASGSAVSVSNA</sequence>
<keyword evidence="2" id="KW-1185">Reference proteome</keyword>
<evidence type="ECO:0000313" key="2">
    <source>
        <dbReference type="Proteomes" id="UP000249661"/>
    </source>
</evidence>